<evidence type="ECO:0000259" key="3">
    <source>
        <dbReference type="Pfam" id="PF07423"/>
    </source>
</evidence>
<protein>
    <submittedName>
        <fullName evidence="4">DUF1510 family protein</fullName>
    </submittedName>
</protein>
<name>A0A3L7K7B2_9BACI</name>
<evidence type="ECO:0000256" key="2">
    <source>
        <dbReference type="SAM" id="Phobius"/>
    </source>
</evidence>
<feature type="transmembrane region" description="Helical" evidence="2">
    <location>
        <begin position="21"/>
        <end position="45"/>
    </location>
</feature>
<organism evidence="4 5">
    <name type="scientific">Falsibacillus albus</name>
    <dbReference type="NCBI Taxonomy" id="2478915"/>
    <lineage>
        <taxon>Bacteria</taxon>
        <taxon>Bacillati</taxon>
        <taxon>Bacillota</taxon>
        <taxon>Bacilli</taxon>
        <taxon>Bacillales</taxon>
        <taxon>Bacillaceae</taxon>
        <taxon>Falsibacillus</taxon>
    </lineage>
</organism>
<dbReference type="Proteomes" id="UP000276770">
    <property type="component" value="Unassembled WGS sequence"/>
</dbReference>
<feature type="domain" description="DUF1510" evidence="3">
    <location>
        <begin position="133"/>
        <end position="225"/>
    </location>
</feature>
<evidence type="ECO:0000313" key="5">
    <source>
        <dbReference type="Proteomes" id="UP000276770"/>
    </source>
</evidence>
<evidence type="ECO:0000256" key="1">
    <source>
        <dbReference type="SAM" id="MobiDB-lite"/>
    </source>
</evidence>
<dbReference type="InterPro" id="IPR009988">
    <property type="entry name" value="DUF1510"/>
</dbReference>
<dbReference type="OrthoDB" id="2168558at2"/>
<dbReference type="Pfam" id="PF07423">
    <property type="entry name" value="DUF1510"/>
    <property type="match status" value="1"/>
</dbReference>
<proteinExistence type="predicted"/>
<gene>
    <name evidence="4" type="ORF">D9X91_01735</name>
</gene>
<reference evidence="4 5" key="1">
    <citation type="submission" date="2018-10" db="EMBL/GenBank/DDBJ databases">
        <title>Falsibacillus sp. genome draft.</title>
        <authorList>
            <person name="Shi S."/>
        </authorList>
    </citation>
    <scope>NUCLEOTIDE SEQUENCE [LARGE SCALE GENOMIC DNA]</scope>
    <source>
        <strain evidence="4 5">GY 10110</strain>
    </source>
</reference>
<feature type="region of interest" description="Disordered" evidence="1">
    <location>
        <begin position="48"/>
        <end position="157"/>
    </location>
</feature>
<keyword evidence="2" id="KW-1133">Transmembrane helix</keyword>
<comment type="caution">
    <text evidence="4">The sequence shown here is derived from an EMBL/GenBank/DDBJ whole genome shotgun (WGS) entry which is preliminary data.</text>
</comment>
<accession>A0A3L7K7B2</accession>
<keyword evidence="2" id="KW-0472">Membrane</keyword>
<dbReference type="EMBL" id="RCVZ01000001">
    <property type="protein sequence ID" value="RLQ98134.1"/>
    <property type="molecule type" value="Genomic_DNA"/>
</dbReference>
<feature type="compositionally biased region" description="Polar residues" evidence="1">
    <location>
        <begin position="55"/>
        <end position="68"/>
    </location>
</feature>
<feature type="compositionally biased region" description="Basic and acidic residues" evidence="1">
    <location>
        <begin position="70"/>
        <end position="109"/>
    </location>
</feature>
<keyword evidence="2" id="KW-0812">Transmembrane</keyword>
<evidence type="ECO:0000313" key="4">
    <source>
        <dbReference type="EMBL" id="RLQ98134.1"/>
    </source>
</evidence>
<dbReference type="RefSeq" id="WP_121678824.1">
    <property type="nucleotide sequence ID" value="NZ_RCVZ01000001.1"/>
</dbReference>
<sequence>MPNDYNSYGSRSSNRAKRRKTNIILNTLIIIVIILILIVGGKIFLGGKKDEPQEKTASTHQKQSEPQGKNNDKSSQDSSKDSADKDKKDSESQGDSDKQSKEDDQKDQSSADLGKANEVQDDSGDPNVEKTYENPDWSAVGTEQSGAHESSWDKGTVDWNEKIKAVSYATGLPQGDMTVWYVEHGSDPAKDAIATVTSKDQSKIYRVFITWEDGAGWKPTKVQQLKQNDKG</sequence>
<keyword evidence="5" id="KW-1185">Reference proteome</keyword>
<dbReference type="AlphaFoldDB" id="A0A3L7K7B2"/>